<dbReference type="Proteomes" id="UP000694564">
    <property type="component" value="Chromosome 5"/>
</dbReference>
<keyword evidence="1" id="KW-0416">Keratin</keyword>
<evidence type="ECO:0000259" key="6">
    <source>
        <dbReference type="PROSITE" id="PS51842"/>
    </source>
</evidence>
<dbReference type="AlphaFoldDB" id="A0A8D2DEV7"/>
<evidence type="ECO:0000256" key="1">
    <source>
        <dbReference type="ARBA" id="ARBA00022744"/>
    </source>
</evidence>
<reference evidence="7" key="2">
    <citation type="submission" date="2025-09" db="UniProtKB">
        <authorList>
            <consortium name="Ensembl"/>
        </authorList>
    </citation>
    <scope>IDENTIFICATION</scope>
</reference>
<evidence type="ECO:0000256" key="3">
    <source>
        <dbReference type="ARBA" id="ARBA00023054"/>
    </source>
</evidence>
<dbReference type="PROSITE" id="PS00226">
    <property type="entry name" value="IF_ROD_1"/>
    <property type="match status" value="1"/>
</dbReference>
<sequence>MMCEEMEAATQKHTQGLRHSKENLNRLNQAIQQLAVEPCELERAKNLAALQEKGASGGAKGKLAWLEASLQRAKKDIAQQLREYQELMMVKLGLDLEIATYRRLLESEESRLRLGFGAGSRSALVLPLPRIGCLQPEGYFCPYICDCHLCVACLGWGFFFSWGRFFGCVGRGL</sequence>
<dbReference type="InterPro" id="IPR039008">
    <property type="entry name" value="IF_rod_dom"/>
</dbReference>
<evidence type="ECO:0000256" key="4">
    <source>
        <dbReference type="RuleBase" id="RU000685"/>
    </source>
</evidence>
<evidence type="ECO:0000313" key="7">
    <source>
        <dbReference type="Ensembl" id="ENSSVLP00005023188.1"/>
    </source>
</evidence>
<dbReference type="SUPFAM" id="SSF64593">
    <property type="entry name" value="Intermediate filament protein, coiled coil region"/>
    <property type="match status" value="1"/>
</dbReference>
<dbReference type="GO" id="GO:0005882">
    <property type="term" value="C:intermediate filament"/>
    <property type="evidence" value="ECO:0007669"/>
    <property type="project" value="UniProtKB-KW"/>
</dbReference>
<evidence type="ECO:0000256" key="5">
    <source>
        <dbReference type="SAM" id="Coils"/>
    </source>
</evidence>
<dbReference type="Gene3D" id="1.20.5.170">
    <property type="match status" value="1"/>
</dbReference>
<dbReference type="PANTHER" id="PTHR45616:SF22">
    <property type="entry name" value="SFI1 SPINDLE BODY DOMAIN-CONTAINING PROTEIN"/>
    <property type="match status" value="1"/>
</dbReference>
<dbReference type="PANTHER" id="PTHR45616">
    <property type="entry name" value="GATA-TYPE DOMAIN-CONTAINING PROTEIN"/>
    <property type="match status" value="1"/>
</dbReference>
<feature type="coiled-coil region" evidence="5">
    <location>
        <begin position="63"/>
        <end position="90"/>
    </location>
</feature>
<protein>
    <recommendedName>
        <fullName evidence="6">IF rod domain-containing protein</fullName>
    </recommendedName>
</protein>
<keyword evidence="8" id="KW-1185">Reference proteome</keyword>
<feature type="domain" description="IF rod" evidence="6">
    <location>
        <begin position="1"/>
        <end position="112"/>
    </location>
</feature>
<accession>A0A8D2DEV7</accession>
<evidence type="ECO:0000256" key="2">
    <source>
        <dbReference type="ARBA" id="ARBA00022754"/>
    </source>
</evidence>
<comment type="similarity">
    <text evidence="4">Belongs to the intermediate filament family.</text>
</comment>
<dbReference type="GeneTree" id="ENSGT00940000163840"/>
<dbReference type="InterPro" id="IPR018039">
    <property type="entry name" value="IF_conserved"/>
</dbReference>
<keyword evidence="3 5" id="KW-0175">Coiled coil</keyword>
<name>A0A8D2DEV7_SCIVU</name>
<proteinExistence type="inferred from homology"/>
<dbReference type="Pfam" id="PF00038">
    <property type="entry name" value="Filament"/>
    <property type="match status" value="1"/>
</dbReference>
<dbReference type="Ensembl" id="ENSSVLT00005025790.1">
    <property type="protein sequence ID" value="ENSSVLP00005023188.1"/>
    <property type="gene ID" value="ENSSVLG00005018428.1"/>
</dbReference>
<reference evidence="7" key="1">
    <citation type="submission" date="2025-08" db="UniProtKB">
        <authorList>
            <consortium name="Ensembl"/>
        </authorList>
    </citation>
    <scope>IDENTIFICATION</scope>
</reference>
<dbReference type="PROSITE" id="PS51842">
    <property type="entry name" value="IF_ROD_2"/>
    <property type="match status" value="1"/>
</dbReference>
<organism evidence="7 8">
    <name type="scientific">Sciurus vulgaris</name>
    <name type="common">Eurasian red squirrel</name>
    <dbReference type="NCBI Taxonomy" id="55149"/>
    <lineage>
        <taxon>Eukaryota</taxon>
        <taxon>Metazoa</taxon>
        <taxon>Chordata</taxon>
        <taxon>Craniata</taxon>
        <taxon>Vertebrata</taxon>
        <taxon>Euteleostomi</taxon>
        <taxon>Mammalia</taxon>
        <taxon>Eutheria</taxon>
        <taxon>Euarchontoglires</taxon>
        <taxon>Glires</taxon>
        <taxon>Rodentia</taxon>
        <taxon>Sciuromorpha</taxon>
        <taxon>Sciuridae</taxon>
        <taxon>Sciurinae</taxon>
        <taxon>Sciurini</taxon>
        <taxon>Sciurus</taxon>
    </lineage>
</organism>
<evidence type="ECO:0000313" key="8">
    <source>
        <dbReference type="Proteomes" id="UP000694564"/>
    </source>
</evidence>
<keyword evidence="2 4" id="KW-0403">Intermediate filament</keyword>